<dbReference type="EMBL" id="MH059636">
    <property type="protein sequence ID" value="AWD90346.1"/>
    <property type="molecule type" value="Genomic_DNA"/>
</dbReference>
<dbReference type="GeneID" id="65112779"/>
<accession>A0A2S1GLT8</accession>
<evidence type="ECO:0000313" key="2">
    <source>
        <dbReference type="Proteomes" id="UP000246316"/>
    </source>
</evidence>
<proteinExistence type="predicted"/>
<dbReference type="Proteomes" id="UP000246316">
    <property type="component" value="Segment"/>
</dbReference>
<keyword evidence="2" id="KW-1185">Reference proteome</keyword>
<organism evidence="1 2">
    <name type="scientific">Erwinia phage Cronus</name>
    <dbReference type="NCBI Taxonomy" id="2163633"/>
    <lineage>
        <taxon>Viruses</taxon>
        <taxon>Duplodnaviria</taxon>
        <taxon>Heunggongvirae</taxon>
        <taxon>Uroviricota</taxon>
        <taxon>Caudoviricetes</taxon>
        <taxon>Pantevenvirales</taxon>
        <taxon>Straboviridae</taxon>
        <taxon>Tevenvirinae</taxon>
        <taxon>Risoevirus</taxon>
        <taxon>Risoevirus cronus</taxon>
        <taxon>Roskildevirus cronus</taxon>
    </lineage>
</organism>
<name>A0A2S1GLT8_9CAUD</name>
<protein>
    <submittedName>
        <fullName evidence="1">Uncharacterized protein</fullName>
    </submittedName>
</protein>
<dbReference type="RefSeq" id="YP_010095145.1">
    <property type="nucleotide sequence ID" value="NC_055743.1"/>
</dbReference>
<sequence>MKPHEFSILVNNIRALPLAAGSNSLKEYKDSIRALLSDVITEDLFHDIMRTTTVYYHTQQLRAQIVKTLGKHGVKADHG</sequence>
<evidence type="ECO:0000313" key="1">
    <source>
        <dbReference type="EMBL" id="AWD90346.1"/>
    </source>
</evidence>
<dbReference type="KEGG" id="vg:65112779"/>
<reference evidence="1" key="1">
    <citation type="submission" date="2018-03" db="EMBL/GenBank/DDBJ databases">
        <title>Phage therapy in agriculture - a green tech approach to combat plant pathogenic bacteria.</title>
        <authorList>
            <person name="Carstens A.B."/>
            <person name="Djurhuus A.M."/>
            <person name="Hansen L.H."/>
        </authorList>
    </citation>
    <scope>NUCLEOTIDE SEQUENCE [LARGE SCALE GENOMIC DNA]</scope>
</reference>